<protein>
    <submittedName>
        <fullName evidence="1">Uncharacterized protein</fullName>
    </submittedName>
</protein>
<keyword evidence="2" id="KW-1185">Reference proteome</keyword>
<dbReference type="AlphaFoldDB" id="A0A4Y2WH33"/>
<reference evidence="1 2" key="1">
    <citation type="journal article" date="2019" name="Sci. Rep.">
        <title>Orb-weaving spider Araneus ventricosus genome elucidates the spidroin gene catalogue.</title>
        <authorList>
            <person name="Kono N."/>
            <person name="Nakamura H."/>
            <person name="Ohtoshi R."/>
            <person name="Moran D.A.P."/>
            <person name="Shinohara A."/>
            <person name="Yoshida Y."/>
            <person name="Fujiwara M."/>
            <person name="Mori M."/>
            <person name="Tomita M."/>
            <person name="Arakawa K."/>
        </authorList>
    </citation>
    <scope>NUCLEOTIDE SEQUENCE [LARGE SCALE GENOMIC DNA]</scope>
</reference>
<comment type="caution">
    <text evidence="1">The sequence shown here is derived from an EMBL/GenBank/DDBJ whole genome shotgun (WGS) entry which is preliminary data.</text>
</comment>
<sequence length="135" mass="15512">MRLPFDDFTPMQEAKAVSSQERMQVADKILSFEQELQTTKISLEQPKSAAAAPKQKFNERFPLHFQGTVDGMRSLSSCRTSNSRERRCRRRVDALAPALIAGRMPHFDGTTERRFGEIVWERDAKSPLHTLWFNG</sequence>
<organism evidence="1 2">
    <name type="scientific">Araneus ventricosus</name>
    <name type="common">Orbweaver spider</name>
    <name type="synonym">Epeira ventricosa</name>
    <dbReference type="NCBI Taxonomy" id="182803"/>
    <lineage>
        <taxon>Eukaryota</taxon>
        <taxon>Metazoa</taxon>
        <taxon>Ecdysozoa</taxon>
        <taxon>Arthropoda</taxon>
        <taxon>Chelicerata</taxon>
        <taxon>Arachnida</taxon>
        <taxon>Araneae</taxon>
        <taxon>Araneomorphae</taxon>
        <taxon>Entelegynae</taxon>
        <taxon>Araneoidea</taxon>
        <taxon>Araneidae</taxon>
        <taxon>Araneus</taxon>
    </lineage>
</organism>
<accession>A0A4Y2WH33</accession>
<evidence type="ECO:0000313" key="2">
    <source>
        <dbReference type="Proteomes" id="UP000499080"/>
    </source>
</evidence>
<name>A0A4Y2WH33_ARAVE</name>
<proteinExistence type="predicted"/>
<evidence type="ECO:0000313" key="1">
    <source>
        <dbReference type="EMBL" id="GBO35640.1"/>
    </source>
</evidence>
<dbReference type="Proteomes" id="UP000499080">
    <property type="component" value="Unassembled WGS sequence"/>
</dbReference>
<dbReference type="EMBL" id="BGPR01059639">
    <property type="protein sequence ID" value="GBO35640.1"/>
    <property type="molecule type" value="Genomic_DNA"/>
</dbReference>
<gene>
    <name evidence="1" type="ORF">AVEN_163653_1</name>
</gene>